<dbReference type="OrthoDB" id="1432234at2"/>
<keyword evidence="2" id="KW-1185">Reference proteome</keyword>
<evidence type="ECO:0000313" key="2">
    <source>
        <dbReference type="Proteomes" id="UP000460416"/>
    </source>
</evidence>
<evidence type="ECO:0000313" key="1">
    <source>
        <dbReference type="EMBL" id="MUP42746.1"/>
    </source>
</evidence>
<dbReference type="RefSeq" id="WP_156276198.1">
    <property type="nucleotide sequence ID" value="NZ_BAABGI010000003.1"/>
</dbReference>
<dbReference type="AlphaFoldDB" id="A0A7K1LPP0"/>
<gene>
    <name evidence="1" type="ORF">FLP08_09180</name>
</gene>
<proteinExistence type="predicted"/>
<comment type="caution">
    <text evidence="1">The sequence shown here is derived from an EMBL/GenBank/DDBJ whole genome shotgun (WGS) entry which is preliminary data.</text>
</comment>
<dbReference type="Proteomes" id="UP000460416">
    <property type="component" value="Unassembled WGS sequence"/>
</dbReference>
<dbReference type="EMBL" id="VJVW01000003">
    <property type="protein sequence ID" value="MUP42746.1"/>
    <property type="molecule type" value="Genomic_DNA"/>
</dbReference>
<reference evidence="1 2" key="1">
    <citation type="submission" date="2019-07" db="EMBL/GenBank/DDBJ databases">
        <title>Gramella aestuarii sp. nov., isolated from a tidal flat, and emended description of Gramella echinicola.</title>
        <authorList>
            <person name="Liu L."/>
        </authorList>
    </citation>
    <scope>NUCLEOTIDE SEQUENCE [LARGE SCALE GENOMIC DNA]</scope>
    <source>
        <strain evidence="1 2">BS12</strain>
    </source>
</reference>
<accession>A0A7K1LPP0</accession>
<sequence length="186" mass="21295">MKKLITFVLLAGWVLTAYSQKVIELEETTLTFEPTGEVVFEDYANGIVKVRENYAAQFQSNAIAFINENFDINRFRKESGNLNGDIYVTVTSPKGHLNARYDDKNQLVSTFQKFEDVPLPFEVRNEVYANYMGWTLTKDKYIASGTEGNIDKEKYIVYLEKGSEREKLRITPARTSTTGVAMVEKF</sequence>
<name>A0A7K1LPP0_9FLAO</name>
<organism evidence="1 2">
    <name type="scientific">Christiangramia aestuarii</name>
    <dbReference type="NCBI Taxonomy" id="1028746"/>
    <lineage>
        <taxon>Bacteria</taxon>
        <taxon>Pseudomonadati</taxon>
        <taxon>Bacteroidota</taxon>
        <taxon>Flavobacteriia</taxon>
        <taxon>Flavobacteriales</taxon>
        <taxon>Flavobacteriaceae</taxon>
        <taxon>Christiangramia</taxon>
    </lineage>
</organism>
<protein>
    <submittedName>
        <fullName evidence="1">Uncharacterized protein</fullName>
    </submittedName>
</protein>